<organism evidence="2 3">
    <name type="scientific">Reticulomyxa filosa</name>
    <dbReference type="NCBI Taxonomy" id="46433"/>
    <lineage>
        <taxon>Eukaryota</taxon>
        <taxon>Sar</taxon>
        <taxon>Rhizaria</taxon>
        <taxon>Retaria</taxon>
        <taxon>Foraminifera</taxon>
        <taxon>Monothalamids</taxon>
        <taxon>Reticulomyxidae</taxon>
        <taxon>Reticulomyxa</taxon>
    </lineage>
</organism>
<dbReference type="Proteomes" id="UP000023152">
    <property type="component" value="Unassembled WGS sequence"/>
</dbReference>
<dbReference type="PANTHER" id="PTHR35397">
    <property type="entry name" value="C2 DOMAIN-CONTAINING PROTEIN-RELATED"/>
    <property type="match status" value="1"/>
</dbReference>
<comment type="caution">
    <text evidence="2">The sequence shown here is derived from an EMBL/GenBank/DDBJ whole genome shotgun (WGS) entry which is preliminary data.</text>
</comment>
<feature type="compositionally biased region" description="Polar residues" evidence="1">
    <location>
        <begin position="1"/>
        <end position="12"/>
    </location>
</feature>
<dbReference type="OMA" id="WERCEYL"/>
<accession>X6LFU8</accession>
<dbReference type="EMBL" id="ASPP01041114">
    <property type="protein sequence ID" value="ETO00419.1"/>
    <property type="molecule type" value="Genomic_DNA"/>
</dbReference>
<name>X6LFU8_RETFI</name>
<gene>
    <name evidence="2" type="ORF">RFI_37029</name>
</gene>
<proteinExistence type="predicted"/>
<protein>
    <submittedName>
        <fullName evidence="2">Uncharacterized protein</fullName>
    </submittedName>
</protein>
<dbReference type="AlphaFoldDB" id="X6LFU8"/>
<dbReference type="PANTHER" id="PTHR35397:SF1">
    <property type="entry name" value="ARMADILLO-LIKE HELICAL DOMAIN-CONTAINING PROTEIN"/>
    <property type="match status" value="1"/>
</dbReference>
<evidence type="ECO:0000313" key="3">
    <source>
        <dbReference type="Proteomes" id="UP000023152"/>
    </source>
</evidence>
<dbReference type="Pfam" id="PF08578">
    <property type="entry name" value="DUF1765"/>
    <property type="match status" value="1"/>
</dbReference>
<dbReference type="InterPro" id="IPR013887">
    <property type="entry name" value="UPF0592"/>
</dbReference>
<evidence type="ECO:0000313" key="2">
    <source>
        <dbReference type="EMBL" id="ETO00419.1"/>
    </source>
</evidence>
<feature type="non-terminal residue" evidence="2">
    <location>
        <position position="1"/>
    </location>
</feature>
<sequence length="759" mass="89612">LKQSKRQGSQRNVEAGHSPSDNDTEPLDKTSIAMTIRHFSSLQQAPHKRLPSQMQSEPWNVELQGNLKSVLNAHSNLRVNIAAKADKLMMDCFVYRDKNQKYEAAELLLDVWRKIMDEINAMIDNGIKSQAMSKMCEVMFAIVTRYEWDLTHIEHWVLNSDFQPMTTQVWSKKMHRYYKQLEHTVNKTKQNKTKQKKKRKVLEWIEEEKELDEGRHKLAINMLGLACMRISPLHKPIMTHVLKDWERQVKVAKWERCEYLIKFFSEDGKAPITWQQEYELELAQKEQCLHSLELYFSQDNPSAFLEAWKCFASDNSEKLSTLSKRQREFLQSNAQEIVSAMFGDLARRCHGMINWTVVPGFSMVSKVFVQGLIWSKVGSDLSNRVIKAITRIFENVPRMANQLGVFCSALLRNTDAMHPDQVQLCFDTIREWIGILERHPCEPLNGLLPDSWCHEMFIESTTRILQQDDYQVVCVLLTFILHHAHLFQDGLRLVIIKGLFFFAQFTCALCLYDVIDILIKEYFQALFCHWNPIVRKYFHWVMLYTTNRLGYHSDDSYEDMKESKSEVCEIIQKIRMMFNHVYQTLNKKFCFFAIEDFYFYQIITYVYSFANRSAQPKIVSKFLVPKKDKIELKEEKKDEDDVHSGSAKEKRTEYKGGRKDEKIIWRYVNMNIRQRVDTDYDILMAFSVEIMQLHKQRTSIPDQYQRYIKTTFYEFLEACNEYKEVQLSKTPHRLGDIAIPTRGYHVLTKKDLDEKDKIS</sequence>
<reference evidence="2 3" key="1">
    <citation type="journal article" date="2013" name="Curr. Biol.">
        <title>The Genome of the Foraminiferan Reticulomyxa filosa.</title>
        <authorList>
            <person name="Glockner G."/>
            <person name="Hulsmann N."/>
            <person name="Schleicher M."/>
            <person name="Noegel A.A."/>
            <person name="Eichinger L."/>
            <person name="Gallinger C."/>
            <person name="Pawlowski J."/>
            <person name="Sierra R."/>
            <person name="Euteneuer U."/>
            <person name="Pillet L."/>
            <person name="Moustafa A."/>
            <person name="Platzer M."/>
            <person name="Groth M."/>
            <person name="Szafranski K."/>
            <person name="Schliwa M."/>
        </authorList>
    </citation>
    <scope>NUCLEOTIDE SEQUENCE [LARGE SCALE GENOMIC DNA]</scope>
</reference>
<evidence type="ECO:0000256" key="1">
    <source>
        <dbReference type="SAM" id="MobiDB-lite"/>
    </source>
</evidence>
<keyword evidence="3" id="KW-1185">Reference proteome</keyword>
<dbReference type="OrthoDB" id="296767at2759"/>
<feature type="region of interest" description="Disordered" evidence="1">
    <location>
        <begin position="1"/>
        <end position="27"/>
    </location>
</feature>